<dbReference type="PANTHER" id="PTHR16212">
    <property type="entry name" value="FOCADHESIN FAMILY MEMBER"/>
    <property type="match status" value="1"/>
</dbReference>
<dbReference type="PANTHER" id="PTHR16212:SF4">
    <property type="entry name" value="FOCADHESIN"/>
    <property type="match status" value="1"/>
</dbReference>
<name>A0ABM0MPD0_SACKO</name>
<dbReference type="InterPro" id="IPR022542">
    <property type="entry name" value="FOCAD/RST1_DUF3730"/>
</dbReference>
<sequence>MLSTVSWFLNECSADHEESIAALALDSLHALCKSEVVDIRTTWNALSRKLNKDKRKVVNRKVCKLFSLVPVLNVETDEYEEFRDDIVTILWSYAKSYDPSISGAAYKALANFDEQEFRLDDLPENLSKEVKLRIKANRREYEDDRDEEEELEDLDIPGESYVKLMCQVHRDILKNFEMFLTSLVAQEIKAMPRGIHHSAMKGQNKAANQNRAVISIPSLMEKQYEKNRLPSLKQGLAAALLLCYDPTLDVGRDGKPARRHLVSFGRSYQQMLNVLLNEVPVQPAEWLRTMLMPQTWTSFMHGLFAAMLEGRRAELEMQQSHKHTEYSEEDLKIKQTTIWLWVRDKITDQLKSSAKGNPTTQSNSVMALAGLAVVMAKHAASIGQSETDAAHKLAPEHTNQSQWLAMVTDTLITVLDGNVAPKGRVFIMCQQRSSRNTMTSSLLARAGAAVALSQIAPWLVTMDTERVYQMMDVLSAGLPGQSSADDSPVFQFHCGLGLGMLLSQLNAEHFSEVTGNEGTMATMKALDNLEKCSLDAGMENVNGCRLGLGLALSSMCGLGNIENRVHVTSIHSKLLAALDGLDDTQKSGTTLQMLCMSLACLTASAYSSGFVSSDVSIVVLEKITAYCKEYPQVPGLKFALGVLCNGLSVAGHGGSNDIINKIFTEWMERISKQHGCPSLEQSAILSGLASLVSMDTTFIRTDGELTMTPETQIRQNQLVKLLTQERFPSRQGPIDFVRYLNPVAMQTGILGKDSSPLLDRQVYLVKGDIPMNVNQVLI</sequence>
<evidence type="ECO:0000259" key="1">
    <source>
        <dbReference type="Pfam" id="PF11229"/>
    </source>
</evidence>
<accession>A0ABM0MPD0</accession>
<gene>
    <name evidence="4" type="primary">LOC100368442</name>
</gene>
<feature type="domain" description="Focadhesin C-terminal" evidence="1">
    <location>
        <begin position="622"/>
        <end position="724"/>
    </location>
</feature>
<dbReference type="Pfam" id="PF12530">
    <property type="entry name" value="DUF3730"/>
    <property type="match status" value="1"/>
</dbReference>
<dbReference type="InterPro" id="IPR021392">
    <property type="entry name" value="Focadhesin_C"/>
</dbReference>
<dbReference type="RefSeq" id="XP_006821871.1">
    <property type="nucleotide sequence ID" value="XM_006821808.1"/>
</dbReference>
<evidence type="ECO:0000259" key="2">
    <source>
        <dbReference type="Pfam" id="PF12530"/>
    </source>
</evidence>
<dbReference type="Pfam" id="PF11229">
    <property type="entry name" value="Focadhesin"/>
    <property type="match status" value="1"/>
</dbReference>
<dbReference type="SUPFAM" id="SSF48371">
    <property type="entry name" value="ARM repeat"/>
    <property type="match status" value="1"/>
</dbReference>
<keyword evidence="3" id="KW-1185">Reference proteome</keyword>
<dbReference type="GeneID" id="100368442"/>
<evidence type="ECO:0000313" key="4">
    <source>
        <dbReference type="RefSeq" id="XP_006821871.1"/>
    </source>
</evidence>
<dbReference type="InterPro" id="IPR016024">
    <property type="entry name" value="ARM-type_fold"/>
</dbReference>
<dbReference type="Proteomes" id="UP000694865">
    <property type="component" value="Unplaced"/>
</dbReference>
<organism evidence="3 4">
    <name type="scientific">Saccoglossus kowalevskii</name>
    <name type="common">Acorn worm</name>
    <dbReference type="NCBI Taxonomy" id="10224"/>
    <lineage>
        <taxon>Eukaryota</taxon>
        <taxon>Metazoa</taxon>
        <taxon>Hemichordata</taxon>
        <taxon>Enteropneusta</taxon>
        <taxon>Harrimaniidae</taxon>
        <taxon>Saccoglossus</taxon>
    </lineage>
</organism>
<protein>
    <submittedName>
        <fullName evidence="4">Focadhesin-like</fullName>
    </submittedName>
</protein>
<proteinExistence type="predicted"/>
<dbReference type="InterPro" id="IPR045163">
    <property type="entry name" value="Focadhesin/RST1"/>
</dbReference>
<feature type="domain" description="DUF3730" evidence="2">
    <location>
        <begin position="1"/>
        <end position="109"/>
    </location>
</feature>
<reference evidence="4" key="1">
    <citation type="submission" date="2025-08" db="UniProtKB">
        <authorList>
            <consortium name="RefSeq"/>
        </authorList>
    </citation>
    <scope>IDENTIFICATION</scope>
    <source>
        <tissue evidence="4">Testes</tissue>
    </source>
</reference>
<evidence type="ECO:0000313" key="3">
    <source>
        <dbReference type="Proteomes" id="UP000694865"/>
    </source>
</evidence>